<dbReference type="InterPro" id="IPR017972">
    <property type="entry name" value="Cyt_P450_CS"/>
</dbReference>
<keyword evidence="11 14" id="KW-0503">Monooxygenase</keyword>
<evidence type="ECO:0000256" key="8">
    <source>
        <dbReference type="ARBA" id="ARBA00022848"/>
    </source>
</evidence>
<comment type="caution">
    <text evidence="15">The sequence shown here is derived from an EMBL/GenBank/DDBJ whole genome shotgun (WGS) entry which is preliminary data.</text>
</comment>
<organism evidence="15 16">
    <name type="scientific">Megalurothrips usitatus</name>
    <name type="common">bean blossom thrips</name>
    <dbReference type="NCBI Taxonomy" id="439358"/>
    <lineage>
        <taxon>Eukaryota</taxon>
        <taxon>Metazoa</taxon>
        <taxon>Ecdysozoa</taxon>
        <taxon>Arthropoda</taxon>
        <taxon>Hexapoda</taxon>
        <taxon>Insecta</taxon>
        <taxon>Pterygota</taxon>
        <taxon>Neoptera</taxon>
        <taxon>Paraneoptera</taxon>
        <taxon>Thysanoptera</taxon>
        <taxon>Terebrantia</taxon>
        <taxon>Thripoidea</taxon>
        <taxon>Thripidae</taxon>
        <taxon>Megalurothrips</taxon>
    </lineage>
</organism>
<dbReference type="InterPro" id="IPR001128">
    <property type="entry name" value="Cyt_P450"/>
</dbReference>
<evidence type="ECO:0000313" key="15">
    <source>
        <dbReference type="EMBL" id="KAJ1530200.1"/>
    </source>
</evidence>
<keyword evidence="8" id="KW-0492">Microsome</keyword>
<evidence type="ECO:0000256" key="7">
    <source>
        <dbReference type="ARBA" id="ARBA00022824"/>
    </source>
</evidence>
<evidence type="ECO:0000256" key="14">
    <source>
        <dbReference type="RuleBase" id="RU000461"/>
    </source>
</evidence>
<dbReference type="GO" id="GO:0005506">
    <property type="term" value="F:iron ion binding"/>
    <property type="evidence" value="ECO:0007669"/>
    <property type="project" value="InterPro"/>
</dbReference>
<keyword evidence="16" id="KW-1185">Reference proteome</keyword>
<dbReference type="InterPro" id="IPR050476">
    <property type="entry name" value="Insect_CytP450_Detox"/>
</dbReference>
<protein>
    <recommendedName>
        <fullName evidence="17">Cytochrome P450</fullName>
    </recommendedName>
</protein>
<evidence type="ECO:0000256" key="11">
    <source>
        <dbReference type="ARBA" id="ARBA00023033"/>
    </source>
</evidence>
<dbReference type="GO" id="GO:0005789">
    <property type="term" value="C:endoplasmic reticulum membrane"/>
    <property type="evidence" value="ECO:0007669"/>
    <property type="project" value="UniProtKB-SubCell"/>
</dbReference>
<dbReference type="PANTHER" id="PTHR24292:SF54">
    <property type="entry name" value="CYP9F3-RELATED"/>
    <property type="match status" value="1"/>
</dbReference>
<gene>
    <name evidence="15" type="ORF">ONE63_005127</name>
</gene>
<keyword evidence="12" id="KW-0472">Membrane</keyword>
<evidence type="ECO:0000256" key="3">
    <source>
        <dbReference type="ARBA" id="ARBA00004406"/>
    </source>
</evidence>
<evidence type="ECO:0000313" key="16">
    <source>
        <dbReference type="Proteomes" id="UP001075354"/>
    </source>
</evidence>
<dbReference type="GO" id="GO:0016705">
    <property type="term" value="F:oxidoreductase activity, acting on paired donors, with incorporation or reduction of molecular oxygen"/>
    <property type="evidence" value="ECO:0007669"/>
    <property type="project" value="InterPro"/>
</dbReference>
<dbReference type="FunFam" id="1.10.630.10:FF:000042">
    <property type="entry name" value="Cytochrome P450"/>
    <property type="match status" value="1"/>
</dbReference>
<evidence type="ECO:0000256" key="9">
    <source>
        <dbReference type="ARBA" id="ARBA00023002"/>
    </source>
</evidence>
<evidence type="ECO:0000256" key="2">
    <source>
        <dbReference type="ARBA" id="ARBA00004174"/>
    </source>
</evidence>
<dbReference type="InterPro" id="IPR002401">
    <property type="entry name" value="Cyt_P450_E_grp-I"/>
</dbReference>
<comment type="cofactor">
    <cofactor evidence="1 13">
        <name>heme</name>
        <dbReference type="ChEBI" id="CHEBI:30413"/>
    </cofactor>
</comment>
<evidence type="ECO:0000256" key="5">
    <source>
        <dbReference type="ARBA" id="ARBA00022617"/>
    </source>
</evidence>
<keyword evidence="6 13" id="KW-0479">Metal-binding</keyword>
<sequence length="503" mass="56845">MAILVVCRTTGFWSRRGITDVQGWPIVGSSLRYYLQTEYRGHTMQRFYTEARAKGDPCVGIYIGTTPLLVLVDQDLIRAIMVKDFSHFMNRGMPYDRENEPLTANLFNLEGNEWRSLRHKLTPTFTSGRMRAMFPLVSACAEEMAAVLRAEAASGEPVAMFELLARFTTDVIGTCAFGIQANTLKDPEAEFRVMGRKAFNFTLLQTFFLLIAPQAAPFAKKFFDVTLMDRGVSRFFTRVFQENFEYRQRSNVQRHDFVDLLLQIKTKGKLDGDGKEDSTGKIDDDIIPAQAFVFFLAGFETSSSALGNTMTELAHNPDVQDKARAEVQRVLAKHGGQITYEALHDLTYLEQVIEETMRLYPAASNMGRVVTEDYTLPISSKNGKPSVLQKGMKVIIPTFAIHRDPEFYPDPDKFNPDNFTAEAKQARPNYAYMPFGEGPRICIGLRFAMMQMKAGLATVLRDFRLEPAPGVRDYPPQFLPRTFVTQTRGGNKVHLRPLQPKGT</sequence>
<keyword evidence="5 13" id="KW-0349">Heme</keyword>
<dbReference type="AlphaFoldDB" id="A0AAV7XVF2"/>
<name>A0AAV7XVF2_9NEOP</name>
<dbReference type="PRINTS" id="PR00385">
    <property type="entry name" value="P450"/>
</dbReference>
<dbReference type="Pfam" id="PF00067">
    <property type="entry name" value="p450"/>
    <property type="match status" value="1"/>
</dbReference>
<dbReference type="EMBL" id="JAPTSV010000002">
    <property type="protein sequence ID" value="KAJ1530200.1"/>
    <property type="molecule type" value="Genomic_DNA"/>
</dbReference>
<evidence type="ECO:0000256" key="1">
    <source>
        <dbReference type="ARBA" id="ARBA00001971"/>
    </source>
</evidence>
<evidence type="ECO:0000256" key="4">
    <source>
        <dbReference type="ARBA" id="ARBA00010617"/>
    </source>
</evidence>
<keyword evidence="10 13" id="KW-0408">Iron</keyword>
<evidence type="ECO:0000256" key="13">
    <source>
        <dbReference type="PIRSR" id="PIRSR602401-1"/>
    </source>
</evidence>
<dbReference type="Proteomes" id="UP001075354">
    <property type="component" value="Chromosome 2"/>
</dbReference>
<dbReference type="PANTHER" id="PTHR24292">
    <property type="entry name" value="CYTOCHROME P450"/>
    <property type="match status" value="1"/>
</dbReference>
<dbReference type="InterPro" id="IPR036396">
    <property type="entry name" value="Cyt_P450_sf"/>
</dbReference>
<comment type="subcellular location">
    <subcellularLocation>
        <location evidence="3">Endoplasmic reticulum membrane</location>
        <topology evidence="3">Peripheral membrane protein</topology>
    </subcellularLocation>
    <subcellularLocation>
        <location evidence="2">Microsome membrane</location>
        <topology evidence="2">Peripheral membrane protein</topology>
    </subcellularLocation>
</comment>
<keyword evidence="7" id="KW-0256">Endoplasmic reticulum</keyword>
<reference evidence="15" key="1">
    <citation type="submission" date="2022-12" db="EMBL/GenBank/DDBJ databases">
        <title>Chromosome-level genome assembly of the bean flower thrips Megalurothrips usitatus.</title>
        <authorList>
            <person name="Ma L."/>
            <person name="Liu Q."/>
            <person name="Li H."/>
            <person name="Cai W."/>
        </authorList>
    </citation>
    <scope>NUCLEOTIDE SEQUENCE</scope>
    <source>
        <strain evidence="15">Cailab_2022a</strain>
    </source>
</reference>
<proteinExistence type="inferred from homology"/>
<dbReference type="GO" id="GO:0004497">
    <property type="term" value="F:monooxygenase activity"/>
    <property type="evidence" value="ECO:0007669"/>
    <property type="project" value="UniProtKB-KW"/>
</dbReference>
<dbReference type="Gene3D" id="1.10.630.10">
    <property type="entry name" value="Cytochrome P450"/>
    <property type="match status" value="1"/>
</dbReference>
<keyword evidence="9 14" id="KW-0560">Oxidoreductase</keyword>
<evidence type="ECO:0008006" key="17">
    <source>
        <dbReference type="Google" id="ProtNLM"/>
    </source>
</evidence>
<feature type="binding site" description="axial binding residue" evidence="13">
    <location>
        <position position="442"/>
    </location>
    <ligand>
        <name>heme</name>
        <dbReference type="ChEBI" id="CHEBI:30413"/>
    </ligand>
    <ligandPart>
        <name>Fe</name>
        <dbReference type="ChEBI" id="CHEBI:18248"/>
    </ligandPart>
</feature>
<evidence type="ECO:0000256" key="12">
    <source>
        <dbReference type="ARBA" id="ARBA00023136"/>
    </source>
</evidence>
<dbReference type="SUPFAM" id="SSF48264">
    <property type="entry name" value="Cytochrome P450"/>
    <property type="match status" value="1"/>
</dbReference>
<dbReference type="CDD" id="cd11056">
    <property type="entry name" value="CYP6-like"/>
    <property type="match status" value="1"/>
</dbReference>
<evidence type="ECO:0000256" key="10">
    <source>
        <dbReference type="ARBA" id="ARBA00023004"/>
    </source>
</evidence>
<comment type="similarity">
    <text evidence="4 14">Belongs to the cytochrome P450 family.</text>
</comment>
<dbReference type="PROSITE" id="PS00086">
    <property type="entry name" value="CYTOCHROME_P450"/>
    <property type="match status" value="1"/>
</dbReference>
<dbReference type="PRINTS" id="PR00463">
    <property type="entry name" value="EP450I"/>
</dbReference>
<dbReference type="GO" id="GO:0020037">
    <property type="term" value="F:heme binding"/>
    <property type="evidence" value="ECO:0007669"/>
    <property type="project" value="InterPro"/>
</dbReference>
<evidence type="ECO:0000256" key="6">
    <source>
        <dbReference type="ARBA" id="ARBA00022723"/>
    </source>
</evidence>
<accession>A0AAV7XVF2</accession>